<keyword evidence="9" id="KW-1185">Reference proteome</keyword>
<dbReference type="EC" id="4.2.3.1" evidence="4"/>
<comment type="cofactor">
    <cofactor evidence="1 5">
        <name>pyridoxal 5'-phosphate</name>
        <dbReference type="ChEBI" id="CHEBI:597326"/>
    </cofactor>
</comment>
<evidence type="ECO:0000256" key="1">
    <source>
        <dbReference type="ARBA" id="ARBA00001933"/>
    </source>
</evidence>
<evidence type="ECO:0000256" key="2">
    <source>
        <dbReference type="ARBA" id="ARBA00005517"/>
    </source>
</evidence>
<dbReference type="NCBIfam" id="TIGR00260">
    <property type="entry name" value="thrC"/>
    <property type="match status" value="1"/>
</dbReference>
<dbReference type="SUPFAM" id="SSF53686">
    <property type="entry name" value="Tryptophan synthase beta subunit-like PLP-dependent enzymes"/>
    <property type="match status" value="1"/>
</dbReference>
<evidence type="ECO:0000313" key="9">
    <source>
        <dbReference type="Proteomes" id="UP000018227"/>
    </source>
</evidence>
<dbReference type="Pfam" id="PF14821">
    <property type="entry name" value="Thr_synth_N"/>
    <property type="match status" value="1"/>
</dbReference>
<dbReference type="PANTHER" id="PTHR43515:SF1">
    <property type="entry name" value="THREONINE SYNTHASE-LIKE 1"/>
    <property type="match status" value="1"/>
</dbReference>
<accession>V2Y1Z3</accession>
<dbReference type="Gene3D" id="3.40.50.1100">
    <property type="match status" value="2"/>
</dbReference>
<protein>
    <recommendedName>
        <fullName evidence="4">Threonine synthase</fullName>
        <ecNumber evidence="4">4.2.3.1</ecNumber>
    </recommendedName>
</protein>
<evidence type="ECO:0000259" key="6">
    <source>
        <dbReference type="Pfam" id="PF00291"/>
    </source>
</evidence>
<dbReference type="Proteomes" id="UP000018227">
    <property type="component" value="Unassembled WGS sequence"/>
</dbReference>
<sequence length="501" mass="55105">MEIKYISTRGDKEAVTASQAILRGIAPDGGLYVPDKFPKLDKSLEELGKLNYREVAYEVMKLFFTDFTEDELRSCIASAYDEKFDTEEIVPLKEADGLTYLELFHGPTLAFKDMALSILPYLMVTSAKKNGLKEKIIILTATSGDTGKAALAGFADVEGTGIIVFYPKDGVSPFQKQQMVTEKGKNTSIVAIEGNFDDAQNGVKAIFSDKELAAELKEKGYVFSSANSINIGRLVPQIVYYVYSYVKMYAAGKLAKGEAVDVCVPTGNFGNILAASYAKEIGLPVGKFICASNTNKVLYDFFNTGTYDRQREFTLTISPSMDILISSNLERLIYKLSGNNAAKNAEFMKELVNAGKYTIDETMRAALCDFEAGFATEEDTLSTIKYVFEKTGYVIDTHTAVAVFVANEYRNKNISENKILVASTASPFKFAGSVLKALEGEKADTFASEWDKIAGLEKLSDNKLPKVALEIKNAEVRHKEVCGKNEMKQVVKDKILKGTIA</sequence>
<dbReference type="RefSeq" id="WP_023354745.1">
    <property type="nucleotide sequence ID" value="NZ_KI535368.1"/>
</dbReference>
<keyword evidence="3 5" id="KW-0663">Pyridoxal phosphate</keyword>
<dbReference type="GO" id="GO:0005737">
    <property type="term" value="C:cytoplasm"/>
    <property type="evidence" value="ECO:0007669"/>
    <property type="project" value="TreeGrafter"/>
</dbReference>
<dbReference type="GO" id="GO:0009088">
    <property type="term" value="P:threonine biosynthetic process"/>
    <property type="evidence" value="ECO:0007669"/>
    <property type="project" value="UniProtKB-UniRule"/>
</dbReference>
<dbReference type="OrthoDB" id="9763107at2"/>
<dbReference type="PANTHER" id="PTHR43515">
    <property type="entry name" value="THREONINE SYNTHASE-LIKE 1"/>
    <property type="match status" value="1"/>
</dbReference>
<evidence type="ECO:0000256" key="3">
    <source>
        <dbReference type="ARBA" id="ARBA00022898"/>
    </source>
</evidence>
<dbReference type="InterPro" id="IPR004450">
    <property type="entry name" value="Thr_synthase-like"/>
</dbReference>
<dbReference type="AlphaFoldDB" id="V2Y1Z3"/>
<dbReference type="GO" id="GO:0004795">
    <property type="term" value="F:threonine synthase activity"/>
    <property type="evidence" value="ECO:0007669"/>
    <property type="project" value="UniProtKB-UniRule"/>
</dbReference>
<gene>
    <name evidence="8" type="ORF">GCWU0000282_001876</name>
</gene>
<comment type="similarity">
    <text evidence="2">Belongs to the threonine synthase family.</text>
</comment>
<feature type="modified residue" description="N6-(pyridoxal phosphate)lysine" evidence="5">
    <location>
        <position position="112"/>
    </location>
</feature>
<dbReference type="InterPro" id="IPR029144">
    <property type="entry name" value="Thr_synth_N"/>
</dbReference>
<proteinExistence type="inferred from homology"/>
<evidence type="ECO:0000259" key="7">
    <source>
        <dbReference type="Pfam" id="PF14821"/>
    </source>
</evidence>
<dbReference type="Gene3D" id="3.90.1380.10">
    <property type="entry name" value="Threonine synthase, N-terminal domain"/>
    <property type="match status" value="1"/>
</dbReference>
<dbReference type="InterPro" id="IPR037158">
    <property type="entry name" value="Thr_synth_N_sf"/>
</dbReference>
<dbReference type="eggNOG" id="COG0498">
    <property type="taxonomic scope" value="Bacteria"/>
</dbReference>
<evidence type="ECO:0000256" key="5">
    <source>
        <dbReference type="PIRSR" id="PIRSR604450-51"/>
    </source>
</evidence>
<feature type="domain" description="Tryptophan synthase beta chain-like PALP" evidence="6">
    <location>
        <begin position="102"/>
        <end position="421"/>
    </location>
</feature>
<evidence type="ECO:0000313" key="8">
    <source>
        <dbReference type="EMBL" id="ESL03003.1"/>
    </source>
</evidence>
<dbReference type="Pfam" id="PF00291">
    <property type="entry name" value="PALP"/>
    <property type="match status" value="1"/>
</dbReference>
<comment type="caution">
    <text evidence="8">The sequence shown here is derived from an EMBL/GenBank/DDBJ whole genome shotgun (WGS) entry which is preliminary data.</text>
</comment>
<evidence type="ECO:0000256" key="4">
    <source>
        <dbReference type="NCBIfam" id="TIGR00260"/>
    </source>
</evidence>
<dbReference type="CDD" id="cd01560">
    <property type="entry name" value="Thr-synth_2"/>
    <property type="match status" value="1"/>
</dbReference>
<reference evidence="8 9" key="1">
    <citation type="submission" date="2013-06" db="EMBL/GenBank/DDBJ databases">
        <authorList>
            <person name="Weinstock G."/>
            <person name="Sodergren E."/>
            <person name="Clifton S."/>
            <person name="Fulton L."/>
            <person name="Fulton B."/>
            <person name="Courtney L."/>
            <person name="Fronick C."/>
            <person name="Harrison M."/>
            <person name="Strong C."/>
            <person name="Farmer C."/>
            <person name="Delahaunty K."/>
            <person name="Markovic C."/>
            <person name="Hall O."/>
            <person name="Minx P."/>
            <person name="Tomlinson C."/>
            <person name="Mitreva M."/>
            <person name="Nelson J."/>
            <person name="Hou S."/>
            <person name="Wollam A."/>
            <person name="Pepin K.H."/>
            <person name="Johnson M."/>
            <person name="Bhonagiri V."/>
            <person name="Nash W.E."/>
            <person name="Warren W."/>
            <person name="Chinwalla A."/>
            <person name="Mardis E.R."/>
            <person name="Wilson R.K."/>
        </authorList>
    </citation>
    <scope>NUCLEOTIDE SEQUENCE [LARGE SCALE GENOMIC DNA]</scope>
    <source>
        <strain evidence="8 9">ATCC 51271</strain>
    </source>
</reference>
<feature type="domain" description="Threonine synthase N-terminal" evidence="7">
    <location>
        <begin position="4"/>
        <end position="80"/>
    </location>
</feature>
<dbReference type="InterPro" id="IPR036052">
    <property type="entry name" value="TrpB-like_PALP_sf"/>
</dbReference>
<dbReference type="EMBL" id="ACIL03000013">
    <property type="protein sequence ID" value="ESL03003.1"/>
    <property type="molecule type" value="Genomic_DNA"/>
</dbReference>
<dbReference type="HOGENOM" id="CLU_015170_3_1_9"/>
<dbReference type="InterPro" id="IPR001926">
    <property type="entry name" value="TrpB-like_PALP"/>
</dbReference>
<dbReference type="STRING" id="592026.GCWU0000282_001876"/>
<organism evidence="8 9">
    <name type="scientific">Catonella morbi ATCC 51271</name>
    <dbReference type="NCBI Taxonomy" id="592026"/>
    <lineage>
        <taxon>Bacteria</taxon>
        <taxon>Bacillati</taxon>
        <taxon>Bacillota</taxon>
        <taxon>Clostridia</taxon>
        <taxon>Lachnospirales</taxon>
        <taxon>Lachnospiraceae</taxon>
        <taxon>Catonella</taxon>
    </lineage>
</organism>
<name>V2Y1Z3_9FIRM</name>